<reference evidence="16" key="1">
    <citation type="submission" date="2016-08" db="EMBL/GenBank/DDBJ databases">
        <authorList>
            <person name="Varghese N."/>
            <person name="Submissions Spin"/>
        </authorList>
    </citation>
    <scope>NUCLEOTIDE SEQUENCE [LARGE SCALE GENOMIC DNA]</scope>
    <source>
        <strain evidence="16">R-53248</strain>
    </source>
</reference>
<gene>
    <name evidence="15" type="ORF">GA0061081_101266</name>
</gene>
<name>A0A1C3Z624_9GAMM</name>
<dbReference type="EMBL" id="FMAQ01000001">
    <property type="protein sequence ID" value="SCB77854.1"/>
    <property type="molecule type" value="Genomic_DNA"/>
</dbReference>
<keyword evidence="16" id="KW-1185">Reference proteome</keyword>
<organism evidence="15 16">
    <name type="scientific">Gilliamella bombicola</name>
    <dbReference type="NCBI Taxonomy" id="1798182"/>
    <lineage>
        <taxon>Bacteria</taxon>
        <taxon>Pseudomonadati</taxon>
        <taxon>Pseudomonadota</taxon>
        <taxon>Gammaproteobacteria</taxon>
        <taxon>Orbales</taxon>
        <taxon>Orbaceae</taxon>
        <taxon>Gilliamella</taxon>
    </lineage>
</organism>
<dbReference type="STRING" id="1798182.GA0061081_101266"/>
<keyword evidence="2" id="KW-1003">Cell membrane</keyword>
<evidence type="ECO:0000256" key="12">
    <source>
        <dbReference type="ARBA" id="ARBA00035727"/>
    </source>
</evidence>
<evidence type="ECO:0000256" key="2">
    <source>
        <dbReference type="ARBA" id="ARBA00022475"/>
    </source>
</evidence>
<keyword evidence="6" id="KW-0133">Cell shape</keyword>
<evidence type="ECO:0000256" key="9">
    <source>
        <dbReference type="ARBA" id="ARBA00023306"/>
    </source>
</evidence>
<feature type="compositionally biased region" description="Basic and acidic residues" evidence="13">
    <location>
        <begin position="111"/>
        <end position="122"/>
    </location>
</feature>
<keyword evidence="5 14" id="KW-0812">Transmembrane</keyword>
<dbReference type="PANTHER" id="PTHR39579">
    <property type="entry name" value="INNER MEMBRANE PROTEIN YHCB"/>
    <property type="match status" value="1"/>
</dbReference>
<keyword evidence="9" id="KW-0131">Cell cycle</keyword>
<dbReference type="GO" id="GO:0051301">
    <property type="term" value="P:cell division"/>
    <property type="evidence" value="ECO:0007669"/>
    <property type="project" value="UniProtKB-KW"/>
</dbReference>
<dbReference type="GO" id="GO:0005886">
    <property type="term" value="C:plasma membrane"/>
    <property type="evidence" value="ECO:0007669"/>
    <property type="project" value="UniProtKB-SubCell"/>
</dbReference>
<dbReference type="Proteomes" id="UP000199670">
    <property type="component" value="Unassembled WGS sequence"/>
</dbReference>
<comment type="subcellular location">
    <subcellularLocation>
        <location evidence="1">Cell inner membrane</location>
        <topology evidence="1">Single-pass membrane protein</topology>
    </subcellularLocation>
</comment>
<dbReference type="InterPro" id="IPR009386">
    <property type="entry name" value="ZapG-like"/>
</dbReference>
<evidence type="ECO:0000256" key="4">
    <source>
        <dbReference type="ARBA" id="ARBA00022618"/>
    </source>
</evidence>
<evidence type="ECO:0000256" key="6">
    <source>
        <dbReference type="ARBA" id="ARBA00022960"/>
    </source>
</evidence>
<keyword evidence="4" id="KW-0132">Cell division</keyword>
<evidence type="ECO:0000256" key="3">
    <source>
        <dbReference type="ARBA" id="ARBA00022519"/>
    </source>
</evidence>
<evidence type="ECO:0000256" key="1">
    <source>
        <dbReference type="ARBA" id="ARBA00004377"/>
    </source>
</evidence>
<evidence type="ECO:0000256" key="14">
    <source>
        <dbReference type="SAM" id="Phobius"/>
    </source>
</evidence>
<dbReference type="AlphaFoldDB" id="A0A1C3Z624"/>
<keyword evidence="7 14" id="KW-1133">Transmembrane helix</keyword>
<evidence type="ECO:0000256" key="11">
    <source>
        <dbReference type="ARBA" id="ARBA00035703"/>
    </source>
</evidence>
<keyword evidence="3" id="KW-0997">Cell inner membrane</keyword>
<evidence type="ECO:0000256" key="13">
    <source>
        <dbReference type="SAM" id="MobiDB-lite"/>
    </source>
</evidence>
<feature type="region of interest" description="Disordered" evidence="13">
    <location>
        <begin position="111"/>
        <end position="136"/>
    </location>
</feature>
<evidence type="ECO:0000256" key="10">
    <source>
        <dbReference type="ARBA" id="ARBA00035657"/>
    </source>
</evidence>
<accession>A0A1C3Z624</accession>
<evidence type="ECO:0000256" key="7">
    <source>
        <dbReference type="ARBA" id="ARBA00022989"/>
    </source>
</evidence>
<feature type="transmembrane region" description="Helical" evidence="14">
    <location>
        <begin position="6"/>
        <end position="28"/>
    </location>
</feature>
<sequence>MDKDMLTYLVIGLIIGFIIGSIFISVISPKARKYAKVKQELDQTKDELIAQKQMIAKHFSHSAEILDNMAKEFRRLYQHMAENSNQFMDRENVPTLDFDSDSNENLVEKKEITFDKQPRDYSDNPSGLFKADENKS</sequence>
<keyword evidence="8 14" id="KW-0472">Membrane</keyword>
<dbReference type="PIRSF" id="PIRSF006318">
    <property type="entry name" value="YhcB"/>
    <property type="match status" value="1"/>
</dbReference>
<dbReference type="GO" id="GO:0008360">
    <property type="term" value="P:regulation of cell shape"/>
    <property type="evidence" value="ECO:0007669"/>
    <property type="project" value="UniProtKB-KW"/>
</dbReference>
<evidence type="ECO:0000313" key="16">
    <source>
        <dbReference type="Proteomes" id="UP000199670"/>
    </source>
</evidence>
<evidence type="ECO:0000313" key="15">
    <source>
        <dbReference type="EMBL" id="SCB77854.1"/>
    </source>
</evidence>
<dbReference type="PANTHER" id="PTHR39579:SF1">
    <property type="entry name" value="INNER MEMBRANE PROTEIN YHCB"/>
    <property type="match status" value="1"/>
</dbReference>
<evidence type="ECO:0000256" key="5">
    <source>
        <dbReference type="ARBA" id="ARBA00022692"/>
    </source>
</evidence>
<protein>
    <recommendedName>
        <fullName evidence="11">Z-ring associated protein G</fullName>
    </recommendedName>
    <alternativeName>
        <fullName evidence="12">Cell division protein ZapG</fullName>
    </alternativeName>
</protein>
<comment type="similarity">
    <text evidence="10">Belongs to the ZapG family.</text>
</comment>
<dbReference type="Pfam" id="PF06295">
    <property type="entry name" value="ZapG-like"/>
    <property type="match status" value="1"/>
</dbReference>
<evidence type="ECO:0000256" key="8">
    <source>
        <dbReference type="ARBA" id="ARBA00023136"/>
    </source>
</evidence>
<proteinExistence type="inferred from homology"/>